<evidence type="ECO:0000313" key="3">
    <source>
        <dbReference type="Proteomes" id="UP000270856"/>
    </source>
</evidence>
<dbReference type="Proteomes" id="UP000270856">
    <property type="component" value="Unassembled WGS sequence"/>
</dbReference>
<dbReference type="RefSeq" id="WP_123896039.1">
    <property type="nucleotide sequence ID" value="NZ_RPFJ01000002.1"/>
</dbReference>
<organism evidence="2 3">
    <name type="scientific">Aureibaculum marinum</name>
    <dbReference type="NCBI Taxonomy" id="2487930"/>
    <lineage>
        <taxon>Bacteria</taxon>
        <taxon>Pseudomonadati</taxon>
        <taxon>Bacteroidota</taxon>
        <taxon>Flavobacteriia</taxon>
        <taxon>Flavobacteriales</taxon>
        <taxon>Flavobacteriaceae</taxon>
        <taxon>Aureibaculum</taxon>
    </lineage>
</organism>
<reference evidence="2 3" key="1">
    <citation type="submission" date="2018-11" db="EMBL/GenBank/DDBJ databases">
        <title>Aureibaculum marinum gen. nov., sp. nov., a member of the family Flavobacteriaceae isolated from the Bohai Sea.</title>
        <authorList>
            <person name="Ji X."/>
        </authorList>
    </citation>
    <scope>NUCLEOTIDE SEQUENCE [LARGE SCALE GENOMIC DNA]</scope>
    <source>
        <strain evidence="2 3">BH-SD17</strain>
    </source>
</reference>
<protein>
    <submittedName>
        <fullName evidence="2">MerR family transcriptional regulator</fullName>
    </submittedName>
</protein>
<keyword evidence="3" id="KW-1185">Reference proteome</keyword>
<keyword evidence="1" id="KW-0175">Coiled coil</keyword>
<sequence length="98" mass="11683">MDTEKYIAIEQFCTYYNVPTSFLNKLNEYELVEIIKVESRHCVAKEQISDIEKLMRLHFDLDINMEGLDVINKLLKRVEILQQEITTLNNRLSLYENN</sequence>
<dbReference type="Gene3D" id="1.10.1660.10">
    <property type="match status" value="1"/>
</dbReference>
<dbReference type="OrthoDB" id="1494789at2"/>
<dbReference type="AlphaFoldDB" id="A0A3N4NVQ1"/>
<evidence type="ECO:0000313" key="2">
    <source>
        <dbReference type="EMBL" id="RPD99895.1"/>
    </source>
</evidence>
<dbReference type="EMBL" id="RPFJ01000002">
    <property type="protein sequence ID" value="RPD99895.1"/>
    <property type="molecule type" value="Genomic_DNA"/>
</dbReference>
<name>A0A3N4NVQ1_9FLAO</name>
<dbReference type="Pfam" id="PF13591">
    <property type="entry name" value="MerR_2"/>
    <property type="match status" value="1"/>
</dbReference>
<gene>
    <name evidence="2" type="ORF">EGM88_01105</name>
</gene>
<evidence type="ECO:0000256" key="1">
    <source>
        <dbReference type="SAM" id="Coils"/>
    </source>
</evidence>
<proteinExistence type="predicted"/>
<comment type="caution">
    <text evidence="2">The sequence shown here is derived from an EMBL/GenBank/DDBJ whole genome shotgun (WGS) entry which is preliminary data.</text>
</comment>
<feature type="coiled-coil region" evidence="1">
    <location>
        <begin position="71"/>
        <end position="98"/>
    </location>
</feature>
<accession>A0A3N4NVQ1</accession>